<reference evidence="2 3" key="1">
    <citation type="submission" date="2011-09" db="EMBL/GenBank/DDBJ databases">
        <title>The draft genome of Methylobacterium extorquens DSM 13060.</title>
        <authorList>
            <consortium name="US DOE Joint Genome Institute (JGI-PGF)"/>
            <person name="Lucas S."/>
            <person name="Han J."/>
            <person name="Lapidus A."/>
            <person name="Cheng J.-F."/>
            <person name="Goodwin L."/>
            <person name="Pitluck S."/>
            <person name="Peters L."/>
            <person name="Land M.L."/>
            <person name="Hauser L."/>
            <person name="Koskimaki J."/>
            <person name="Halonen O."/>
            <person name="Pirttila A."/>
            <person name="Frank C."/>
            <person name="Woyke T.J."/>
        </authorList>
    </citation>
    <scope>NUCLEOTIDE SEQUENCE [LARGE SCALE GENOMIC DNA]</scope>
    <source>
        <strain evidence="2 3">DSM 13060</strain>
    </source>
</reference>
<dbReference type="InterPro" id="IPR018875">
    <property type="entry name" value="Antirepressor_Ant_N"/>
</dbReference>
<dbReference type="PRINTS" id="PR01994">
    <property type="entry name" value="ANTIREPRESSR"/>
</dbReference>
<comment type="caution">
    <text evidence="2">The sequence shown here is derived from an EMBL/GenBank/DDBJ whole genome shotgun (WGS) entry which is preliminary data.</text>
</comment>
<evidence type="ECO:0000259" key="1">
    <source>
        <dbReference type="Pfam" id="PF10547"/>
    </source>
</evidence>
<dbReference type="Pfam" id="PF10547">
    <property type="entry name" value="P22_AR_N"/>
    <property type="match status" value="1"/>
</dbReference>
<dbReference type="Proteomes" id="UP000004382">
    <property type="component" value="Unassembled WGS sequence"/>
</dbReference>
<evidence type="ECO:0000313" key="3">
    <source>
        <dbReference type="Proteomes" id="UP000004382"/>
    </source>
</evidence>
<gene>
    <name evidence="2" type="ORF">MetexDRAFT_1673</name>
</gene>
<evidence type="ECO:0000313" key="2">
    <source>
        <dbReference type="EMBL" id="EHP93452.1"/>
    </source>
</evidence>
<dbReference type="AlphaFoldDB" id="H1KGB1"/>
<name>H1KGB1_METEX</name>
<organism evidence="2 3">
    <name type="scientific">Methylorubrum extorquens DSM 13060</name>
    <dbReference type="NCBI Taxonomy" id="882800"/>
    <lineage>
        <taxon>Bacteria</taxon>
        <taxon>Pseudomonadati</taxon>
        <taxon>Pseudomonadota</taxon>
        <taxon>Alphaproteobacteria</taxon>
        <taxon>Hyphomicrobiales</taxon>
        <taxon>Methylobacteriaceae</taxon>
        <taxon>Methylorubrum</taxon>
    </lineage>
</organism>
<proteinExistence type="predicted"/>
<dbReference type="EMBL" id="AGJK01000031">
    <property type="protein sequence ID" value="EHP93452.1"/>
    <property type="molecule type" value="Genomic_DNA"/>
</dbReference>
<accession>H1KGB1</accession>
<feature type="domain" description="Antirepressor protein ant N-terminal" evidence="1">
    <location>
        <begin position="6"/>
        <end position="114"/>
    </location>
</feature>
<dbReference type="RefSeq" id="WP_003598746.1">
    <property type="nucleotide sequence ID" value="NZ_AGJK01000031.1"/>
</dbReference>
<protein>
    <submittedName>
        <fullName evidence="2">Phage P22, antirepressor protein</fullName>
    </submittedName>
</protein>
<dbReference type="PATRIC" id="fig|882800.3.peg.1642"/>
<sequence>MSKLTTIDFHDDTLFAVEAPGGVFVAVKPICDGLGIDPKKQRERIQRDPVLTEGGAMMALPSAGGPQETFCLRLDLLQGWLFGIDAARVAPEARDRVLAYKRECCAVLFRHFYGERVGVPVGNAQPAREEPVPIRRQLVTEARQTFGPRAAGSLWFALGLPIVPEMQEGAPQQGAFGFTYTAIPASAERSA</sequence>